<dbReference type="Proteomes" id="UP000275281">
    <property type="component" value="Unassembled WGS sequence"/>
</dbReference>
<dbReference type="Pfam" id="PF01973">
    <property type="entry name" value="MptE-like"/>
    <property type="match status" value="1"/>
</dbReference>
<dbReference type="RefSeq" id="WP_124029098.1">
    <property type="nucleotide sequence ID" value="NZ_JBHRSN010000013.1"/>
</dbReference>
<dbReference type="PANTHER" id="PTHR41786:SF1">
    <property type="entry name" value="6-HYDROXYMETHYLPTERIN DIPHOSPHOKINASE MPTE-LIKE DOMAIN-CONTAINING PROTEIN"/>
    <property type="match status" value="1"/>
</dbReference>
<dbReference type="Pfam" id="PF20157">
    <property type="entry name" value="Maf_flag10_N"/>
    <property type="match status" value="2"/>
</dbReference>
<dbReference type="InterPro" id="IPR045376">
    <property type="entry name" value="Maf_N"/>
</dbReference>
<comment type="caution">
    <text evidence="3">The sequence shown here is derived from an EMBL/GenBank/DDBJ whole genome shotgun (WGS) entry which is preliminary data.</text>
</comment>
<evidence type="ECO:0000259" key="1">
    <source>
        <dbReference type="Pfam" id="PF01973"/>
    </source>
</evidence>
<evidence type="ECO:0000313" key="4">
    <source>
        <dbReference type="Proteomes" id="UP000275281"/>
    </source>
</evidence>
<evidence type="ECO:0000259" key="2">
    <source>
        <dbReference type="Pfam" id="PF20157"/>
    </source>
</evidence>
<accession>A0A3N5Y4E6</accession>
<dbReference type="PANTHER" id="PTHR41786">
    <property type="entry name" value="MOTILITY ACCESSORY FACTOR MAF"/>
    <property type="match status" value="1"/>
</dbReference>
<dbReference type="OrthoDB" id="7254531at2"/>
<reference evidence="3 4" key="1">
    <citation type="submission" date="2018-11" db="EMBL/GenBank/DDBJ databases">
        <authorList>
            <person name="Ye M.-Q."/>
            <person name="Du Z.-J."/>
        </authorList>
    </citation>
    <scope>NUCLEOTIDE SEQUENCE [LARGE SCALE GENOMIC DNA]</scope>
    <source>
        <strain evidence="3 4">U0105</strain>
    </source>
</reference>
<protein>
    <submittedName>
        <fullName evidence="3">DUF115 domain-containing protein</fullName>
    </submittedName>
</protein>
<keyword evidence="4" id="KW-1185">Reference proteome</keyword>
<feature type="domain" description="Glycosyltransferase Maf N-terminal" evidence="2">
    <location>
        <begin position="289"/>
        <end position="516"/>
    </location>
</feature>
<evidence type="ECO:0000313" key="3">
    <source>
        <dbReference type="EMBL" id="RPJ64969.1"/>
    </source>
</evidence>
<dbReference type="AlphaFoldDB" id="A0A3N5Y4E6"/>
<sequence>MLKNVYLHIHSDDDEQQLIEKERVGEMTALERSNLNTLQRRMPGLYELACMDESSTSSIICNKHGELNIVDQKTGRVLYGEHPRQEISKHVDWFLEYPFRITCSDTQSGRTEAQTNRFLGFDSPIAVKLSEHDSTVSNMDIVVVLGLGLGYQLDMLIDRVNPRHIIIYEPDIGYLKSSLFAISYKALLERANKQGVGLYFQAGKDGRDIKADITELSEVTPADAFYVYKHYNHPVFDKVVKDLALEAWCDIQQIEPSESELTSFIDYVPPWTQPFYSHQWTRAGLNLALFESNLAALKRYFPDIHESMVNYSPKNWWPVSNSDGIVNLAYHPTMSLLYGENPCVESKLSIEAFKKRPNIDGLVLGYNGKKLRKYQHYQLVNKCEAVLNELEESNGDLPESVKSMIIFGLGVGYQLPHLFENHTVEKLFICEPNPDYFFASLFSISWSEVFERFDVDGGHLYINIGDDGSHLIEDLLKQFHTVGPYVLASTYFYQGYYNANLVNAIARLREQLKVIIAMGDYYDHAKYGIAHTTWSINNNIRYLTKTGINCLAEKVKRMPVILVGNGPSLDTSIEFLKSSNDKALIVSCGTSLQTLYKWGIKPDFHAEIEQNRSTYEWATKIDGFEYLKDITLISCNGIHPDTCRLYKQTFLALKEGEASTVFYTEMFPDHDFEILTKAFPTVTNLASDIVNKIGFQSIYLVGIDLGFVDDKYHHSKASAYYDDDGEEMYEYAKENDVTLLVEGNIRPFVYTKYEFKIAQAMLEQTFTNQNSVYNLSDGVKFSFASTLAYKDVLFDKFEGSKEVLFEELCSSCFAEANKSEFNEKKEKRFSHASLLEELEALSHLLEITTFDTKCSVMEFVDKHRDLLVKSYQRKKSFLFFYLNGTVNFVNSALSKVVNVDNDWLMPATEIIRLWKDSLKKITYQLTHDEMSFDFVSAHTVDRRNIVAKRNFMICPKKIKMASSKYEPLLNTSLSYFGLDPDATIGANEEYLIRFSEQCDVSSYSRICTIHQRSEKIDLECIAKNESLVVLPGNYLDTGTVSAANDYVRIRCAIFALFSSKKIKVVFPKLPLDSKTQSITDYYNLDLVSHCFAYELEHCVLFSIEPLPEEEKLTLAGDRLKLIPLIAERDLIYCELPYEQQLDEKDYYSNILAR</sequence>
<dbReference type="InterPro" id="IPR002826">
    <property type="entry name" value="MptE-like"/>
</dbReference>
<feature type="domain" description="6-hydroxymethylpterin diphosphokinase MptE-like" evidence="1">
    <location>
        <begin position="538"/>
        <end position="709"/>
    </location>
</feature>
<feature type="domain" description="Glycosyltransferase Maf N-terminal" evidence="2">
    <location>
        <begin position="33"/>
        <end position="244"/>
    </location>
</feature>
<gene>
    <name evidence="3" type="ORF">DRW07_16755</name>
</gene>
<proteinExistence type="predicted"/>
<organism evidence="3 4">
    <name type="scientific">Alteromonas sediminis</name>
    <dbReference type="NCBI Taxonomy" id="2259342"/>
    <lineage>
        <taxon>Bacteria</taxon>
        <taxon>Pseudomonadati</taxon>
        <taxon>Pseudomonadota</taxon>
        <taxon>Gammaproteobacteria</taxon>
        <taxon>Alteromonadales</taxon>
        <taxon>Alteromonadaceae</taxon>
        <taxon>Alteromonas/Salinimonas group</taxon>
        <taxon>Alteromonas</taxon>
    </lineage>
</organism>
<dbReference type="EMBL" id="RPOK01000006">
    <property type="protein sequence ID" value="RPJ64969.1"/>
    <property type="molecule type" value="Genomic_DNA"/>
</dbReference>
<name>A0A3N5Y4E6_9ALTE</name>